<reference evidence="2" key="1">
    <citation type="submission" date="2017-09" db="EMBL/GenBank/DDBJ databases">
        <title>Depth-based differentiation of microbial function through sediment-hosted aquifers and enrichment of novel symbionts in the deep terrestrial subsurface.</title>
        <authorList>
            <person name="Probst A.J."/>
            <person name="Ladd B."/>
            <person name="Jarett J.K."/>
            <person name="Geller-Mcgrath D.E."/>
            <person name="Sieber C.M.K."/>
            <person name="Emerson J.B."/>
            <person name="Anantharaman K."/>
            <person name="Thomas B.C."/>
            <person name="Malmstrom R."/>
            <person name="Stieglmeier M."/>
            <person name="Klingl A."/>
            <person name="Woyke T."/>
            <person name="Ryan C.M."/>
            <person name="Banfield J.F."/>
        </authorList>
    </citation>
    <scope>NUCLEOTIDE SEQUENCE [LARGE SCALE GENOMIC DNA]</scope>
</reference>
<sequence length="309" mass="36580">MQLIEKQKDFGFQIYLERELSKESKKYLFLRDIGYDKETGLIVEDINCDCTFLIEIHTLQGSLFAFEVDKQKNITQKPCLAKTARQVVEPKERIFGVYQKRVRIKTYSQLHIPYTTYPENHFKVIEFDLEGKVTIFEIAIISDAGILYLTFQKVHEYQIYKDEQECLVCYPDLIKWESLHHLVCDFYRDKSHKLPRHNPNLIQKNNLLEFSITNELIEKIKRIEERLGDIKIAVGVWFNFANRFGMVATSQGMARVYFDQILRFDKFPKHIGKNEKFIYQESISISDDKNTQFIREVRKLSGPIVAKQK</sequence>
<accession>A0A2M7W4C1</accession>
<organism evidence="1 2">
    <name type="scientific">Candidatus Berkelbacteria bacterium CG_4_10_14_0_2_um_filter_35_9_33_12</name>
    <dbReference type="NCBI Taxonomy" id="1974499"/>
    <lineage>
        <taxon>Bacteria</taxon>
        <taxon>Candidatus Berkelbacteria</taxon>
    </lineage>
</organism>
<gene>
    <name evidence="1" type="ORF">COX60_01235</name>
</gene>
<name>A0A2M7W4C1_9BACT</name>
<protein>
    <submittedName>
        <fullName evidence="1">Uncharacterized protein</fullName>
    </submittedName>
</protein>
<comment type="caution">
    <text evidence="1">The sequence shown here is derived from an EMBL/GenBank/DDBJ whole genome shotgun (WGS) entry which is preliminary data.</text>
</comment>
<dbReference type="EMBL" id="PFQF01000022">
    <property type="protein sequence ID" value="PJA20600.1"/>
    <property type="molecule type" value="Genomic_DNA"/>
</dbReference>
<proteinExistence type="predicted"/>
<dbReference type="AlphaFoldDB" id="A0A2M7W4C1"/>
<evidence type="ECO:0000313" key="2">
    <source>
        <dbReference type="Proteomes" id="UP000230137"/>
    </source>
</evidence>
<evidence type="ECO:0000313" key="1">
    <source>
        <dbReference type="EMBL" id="PJA20600.1"/>
    </source>
</evidence>
<dbReference type="Proteomes" id="UP000230137">
    <property type="component" value="Unassembled WGS sequence"/>
</dbReference>